<dbReference type="EMBL" id="FPHE01000044">
    <property type="protein sequence ID" value="SFV53462.1"/>
    <property type="molecule type" value="Genomic_DNA"/>
</dbReference>
<feature type="region of interest" description="Disordered" evidence="2">
    <location>
        <begin position="1"/>
        <end position="46"/>
    </location>
</feature>
<proteinExistence type="predicted"/>
<accession>A0A1W1BIV5</accession>
<evidence type="ECO:0000256" key="2">
    <source>
        <dbReference type="SAM" id="MobiDB-lite"/>
    </source>
</evidence>
<dbReference type="GO" id="GO:0003677">
    <property type="term" value="F:DNA binding"/>
    <property type="evidence" value="ECO:0007669"/>
    <property type="project" value="UniProtKB-KW"/>
</dbReference>
<organism evidence="4">
    <name type="scientific">hydrothermal vent metagenome</name>
    <dbReference type="NCBI Taxonomy" id="652676"/>
    <lineage>
        <taxon>unclassified sequences</taxon>
        <taxon>metagenomes</taxon>
        <taxon>ecological metagenomes</taxon>
    </lineage>
</organism>
<dbReference type="InterPro" id="IPR010095">
    <property type="entry name" value="Cas12f1-like_TNB"/>
</dbReference>
<evidence type="ECO:0000259" key="3">
    <source>
        <dbReference type="Pfam" id="PF07282"/>
    </source>
</evidence>
<sequence>MIKTLQRKQSRRDSKSRKLKVKRGKNYQKTQRRINRLKKQQSNKKSDLYHKISKTLTDKFESIAHYKQTMLNEKLFVKVNPQYTSQICNRCGYKDKNNRKTQSKFKCLQCHHEINADINASENIEHRGLESLGLGISLQDYKSESLSNSDSLESAS</sequence>
<reference evidence="4" key="1">
    <citation type="submission" date="2016-10" db="EMBL/GenBank/DDBJ databases">
        <authorList>
            <person name="de Groot N.N."/>
        </authorList>
    </citation>
    <scope>NUCLEOTIDE SEQUENCE</scope>
</reference>
<evidence type="ECO:0000313" key="4">
    <source>
        <dbReference type="EMBL" id="SFV53462.1"/>
    </source>
</evidence>
<dbReference type="Pfam" id="PF07282">
    <property type="entry name" value="Cas12f1-like_TNB"/>
    <property type="match status" value="1"/>
</dbReference>
<feature type="domain" description="Cas12f1-like TNB" evidence="3">
    <location>
        <begin position="59"/>
        <end position="124"/>
    </location>
</feature>
<dbReference type="AlphaFoldDB" id="A0A1W1BIV5"/>
<protein>
    <submittedName>
        <fullName evidence="4">Putative virulence protein</fullName>
    </submittedName>
</protein>
<feature type="compositionally biased region" description="Basic residues" evidence="2">
    <location>
        <begin position="1"/>
        <end position="42"/>
    </location>
</feature>
<evidence type="ECO:0000256" key="1">
    <source>
        <dbReference type="ARBA" id="ARBA00023125"/>
    </source>
</evidence>
<name>A0A1W1BIV5_9ZZZZ</name>
<keyword evidence="1" id="KW-0238">DNA-binding</keyword>
<gene>
    <name evidence="4" type="ORF">MNB_SV-12-163</name>
</gene>